<keyword evidence="6" id="KW-0472">Membrane</keyword>
<feature type="compositionally biased region" description="Basic and acidic residues" evidence="5">
    <location>
        <begin position="504"/>
        <end position="527"/>
    </location>
</feature>
<dbReference type="InterPro" id="IPR007110">
    <property type="entry name" value="Ig-like_dom"/>
</dbReference>
<evidence type="ECO:0000256" key="1">
    <source>
        <dbReference type="ARBA" id="ARBA00022614"/>
    </source>
</evidence>
<keyword evidence="4" id="KW-1015">Disulfide bond</keyword>
<evidence type="ECO:0000256" key="5">
    <source>
        <dbReference type="SAM" id="MobiDB-lite"/>
    </source>
</evidence>
<feature type="compositionally biased region" description="Basic and acidic residues" evidence="5">
    <location>
        <begin position="476"/>
        <end position="485"/>
    </location>
</feature>
<keyword evidence="9" id="KW-1185">Reference proteome</keyword>
<feature type="compositionally biased region" description="Low complexity" evidence="5">
    <location>
        <begin position="657"/>
        <end position="669"/>
    </location>
</feature>
<feature type="region of interest" description="Disordered" evidence="5">
    <location>
        <begin position="638"/>
        <end position="738"/>
    </location>
</feature>
<dbReference type="PRINTS" id="PR00019">
    <property type="entry name" value="LEURICHRPT"/>
</dbReference>
<evidence type="ECO:0000313" key="9">
    <source>
        <dbReference type="Proteomes" id="UP000515135"/>
    </source>
</evidence>
<organism evidence="9 10">
    <name type="scientific">Branchiostoma belcheri</name>
    <name type="common">Amphioxus</name>
    <dbReference type="NCBI Taxonomy" id="7741"/>
    <lineage>
        <taxon>Eukaryota</taxon>
        <taxon>Metazoa</taxon>
        <taxon>Chordata</taxon>
        <taxon>Cephalochordata</taxon>
        <taxon>Leptocardii</taxon>
        <taxon>Amphioxiformes</taxon>
        <taxon>Branchiostomatidae</taxon>
        <taxon>Branchiostoma</taxon>
    </lineage>
</organism>
<dbReference type="InterPro" id="IPR013783">
    <property type="entry name" value="Ig-like_fold"/>
</dbReference>
<sequence length="763" mass="84429">MATFEHVLVLALVFVQYANVDSACTRDDADVLGFYLCNDKNLTTVPNALPPDTEKLDLTGNHIKTLLPNSFVNYPKLSLLFLSGNRLESIHPDAFRGLTNLENLKLSDNLLRTFPCQALEHLPSLYTLKLDNNKINWIPSNCTFPSLKSLDLSNNQLESLPCKDDQNCFLVNMNTLNLQYNQLKTLPGTFCRFGEPTKLNLGGNPWRCDDSLLPLLSCKDVSSRIKCAMPSSVSSRMLSTLSPDQLVRRSDANVTITGRSSVSVGDAVNLQCNVQGISPATITWGKIQQSGDAHFYPEGPNLLLTDVSRANAGVYICEVSIDNTTKAWGNVKLEVLSVPTPPMPTTLAFTVQSSEVTTIVTTTGTTVGKNATLNISMPEDYKTPSHREVGPSGIVGWQLIVIIFSAVFVALIITCLALTALKKLGWGNVDALPQYEGPIPIVVVDSPPASPLGGELVFMDEDPQYRSKQSLASNESYDKRNHNGDDELSDEVDHPAGSQGHSRRIQDERYPRTHLEDERKQLLERRHSMGRRSIDSGASSRTSRNSKPKTPRRGERQYHSSIERVPKRRRDNGDNVSASTQSSSRSVPSPRRSRRRRKPKYVVPDVIVIDHEGSGEEDDIDGLGQVGAKKTIASERDLWRRWNPQRHSTSRRDVKSRAGGRAIATGRGAETFDPGNATPPEVDMNDSFEMQDFSRARLPKVRTSQRSLPDGKRSAQRRPRRGREDADSGKGSSKEWPEAWLDVWKISTANPPKGQNATSGTHV</sequence>
<name>A0A6P5A456_BRABE</name>
<keyword evidence="1" id="KW-0433">Leucine-rich repeat</keyword>
<dbReference type="SMART" id="SM00409">
    <property type="entry name" value="IG"/>
    <property type="match status" value="1"/>
</dbReference>
<dbReference type="InterPro" id="IPR003599">
    <property type="entry name" value="Ig_sub"/>
</dbReference>
<evidence type="ECO:0000313" key="10">
    <source>
        <dbReference type="RefSeq" id="XP_019637997.1"/>
    </source>
</evidence>
<dbReference type="PROSITE" id="PS51450">
    <property type="entry name" value="LRR"/>
    <property type="match status" value="1"/>
</dbReference>
<dbReference type="InterPro" id="IPR003598">
    <property type="entry name" value="Ig_sub2"/>
</dbReference>
<dbReference type="SUPFAM" id="SSF52058">
    <property type="entry name" value="L domain-like"/>
    <property type="match status" value="1"/>
</dbReference>
<accession>A0A6P5A456</accession>
<feature type="chain" id="PRO_5044647715" evidence="7">
    <location>
        <begin position="21"/>
        <end position="763"/>
    </location>
</feature>
<dbReference type="KEGG" id="bbel:109480276"/>
<dbReference type="PANTHER" id="PTHR24366">
    <property type="entry name" value="IG(IMMUNOGLOBULIN) AND LRR(LEUCINE RICH REPEAT) DOMAINS"/>
    <property type="match status" value="1"/>
</dbReference>
<dbReference type="PROSITE" id="PS50835">
    <property type="entry name" value="IG_LIKE"/>
    <property type="match status" value="1"/>
</dbReference>
<feature type="domain" description="Ig-like" evidence="8">
    <location>
        <begin position="243"/>
        <end position="320"/>
    </location>
</feature>
<dbReference type="OrthoDB" id="10043043at2759"/>
<evidence type="ECO:0000259" key="8">
    <source>
        <dbReference type="PROSITE" id="PS50835"/>
    </source>
</evidence>
<dbReference type="RefSeq" id="XP_019637998.1">
    <property type="nucleotide sequence ID" value="XM_019782439.1"/>
</dbReference>
<evidence type="ECO:0000256" key="7">
    <source>
        <dbReference type="SAM" id="SignalP"/>
    </source>
</evidence>
<dbReference type="Gene3D" id="2.60.40.10">
    <property type="entry name" value="Immunoglobulins"/>
    <property type="match status" value="1"/>
</dbReference>
<dbReference type="InterPro" id="IPR032675">
    <property type="entry name" value="LRR_dom_sf"/>
</dbReference>
<evidence type="ECO:0000256" key="3">
    <source>
        <dbReference type="ARBA" id="ARBA00022737"/>
    </source>
</evidence>
<feature type="compositionally biased region" description="Basic and acidic residues" evidence="5">
    <location>
        <begin position="552"/>
        <end position="565"/>
    </location>
</feature>
<dbReference type="Proteomes" id="UP000515135">
    <property type="component" value="Unplaced"/>
</dbReference>
<feature type="region of interest" description="Disordered" evidence="5">
    <location>
        <begin position="467"/>
        <end position="599"/>
    </location>
</feature>
<feature type="compositionally biased region" description="Basic and acidic residues" evidence="5">
    <location>
        <begin position="722"/>
        <end position="737"/>
    </location>
</feature>
<dbReference type="InterPro" id="IPR003591">
    <property type="entry name" value="Leu-rich_rpt_typical-subtyp"/>
</dbReference>
<evidence type="ECO:0000256" key="6">
    <source>
        <dbReference type="SAM" id="Phobius"/>
    </source>
</evidence>
<protein>
    <submittedName>
        <fullName evidence="10 11">Uncharacterized protein LOC109480276 isoform X1</fullName>
    </submittedName>
</protein>
<feature type="transmembrane region" description="Helical" evidence="6">
    <location>
        <begin position="395"/>
        <end position="418"/>
    </location>
</feature>
<dbReference type="Pfam" id="PF00560">
    <property type="entry name" value="LRR_1"/>
    <property type="match status" value="1"/>
</dbReference>
<dbReference type="InterPro" id="IPR001611">
    <property type="entry name" value="Leu-rich_rpt"/>
</dbReference>
<dbReference type="GeneID" id="109480276"/>
<keyword evidence="6" id="KW-1133">Transmembrane helix</keyword>
<dbReference type="SMART" id="SM00369">
    <property type="entry name" value="LRR_TYP"/>
    <property type="match status" value="6"/>
</dbReference>
<keyword evidence="3" id="KW-0677">Repeat</keyword>
<keyword evidence="2 7" id="KW-0732">Signal</keyword>
<gene>
    <name evidence="10 11" type="primary">LOC109480276</name>
</gene>
<dbReference type="Pfam" id="PF13927">
    <property type="entry name" value="Ig_3"/>
    <property type="match status" value="1"/>
</dbReference>
<dbReference type="RefSeq" id="XP_019637997.1">
    <property type="nucleotide sequence ID" value="XM_019782438.1"/>
</dbReference>
<dbReference type="Gene3D" id="3.80.10.10">
    <property type="entry name" value="Ribonuclease Inhibitor"/>
    <property type="match status" value="2"/>
</dbReference>
<reference evidence="10 11" key="1">
    <citation type="submission" date="2025-04" db="UniProtKB">
        <authorList>
            <consortium name="RefSeq"/>
        </authorList>
    </citation>
    <scope>IDENTIFICATION</scope>
    <source>
        <tissue evidence="10 11">Gonad</tissue>
    </source>
</reference>
<dbReference type="SMART" id="SM00408">
    <property type="entry name" value="IGc2"/>
    <property type="match status" value="1"/>
</dbReference>
<proteinExistence type="predicted"/>
<feature type="signal peptide" evidence="7">
    <location>
        <begin position="1"/>
        <end position="20"/>
    </location>
</feature>
<dbReference type="AlphaFoldDB" id="A0A6P5A456"/>
<evidence type="ECO:0000256" key="4">
    <source>
        <dbReference type="ARBA" id="ARBA00023157"/>
    </source>
</evidence>
<dbReference type="InterPro" id="IPR036179">
    <property type="entry name" value="Ig-like_dom_sf"/>
</dbReference>
<dbReference type="SUPFAM" id="SSF48726">
    <property type="entry name" value="Immunoglobulin"/>
    <property type="match status" value="1"/>
</dbReference>
<keyword evidence="6" id="KW-0812">Transmembrane</keyword>
<evidence type="ECO:0000256" key="2">
    <source>
        <dbReference type="ARBA" id="ARBA00022729"/>
    </source>
</evidence>
<dbReference type="CDD" id="cd00096">
    <property type="entry name" value="Ig"/>
    <property type="match status" value="1"/>
</dbReference>
<dbReference type="Pfam" id="PF13855">
    <property type="entry name" value="LRR_8"/>
    <property type="match status" value="1"/>
</dbReference>
<dbReference type="PANTHER" id="PTHR24366:SF161">
    <property type="entry name" value="TIR DOMAIN-CONTAINING PROTEIN"/>
    <property type="match status" value="1"/>
</dbReference>
<evidence type="ECO:0000313" key="11">
    <source>
        <dbReference type="RefSeq" id="XP_019637998.1"/>
    </source>
</evidence>